<dbReference type="GO" id="GO:0000976">
    <property type="term" value="F:transcription cis-regulatory region binding"/>
    <property type="evidence" value="ECO:0007669"/>
    <property type="project" value="TreeGrafter"/>
</dbReference>
<dbReference type="InterPro" id="IPR009057">
    <property type="entry name" value="Homeodomain-like_sf"/>
</dbReference>
<keyword evidence="7" id="KW-1185">Reference proteome</keyword>
<sequence length="214" mass="23753">MDEDVTGEKPSRSEAKRRAILNAATEVFLKSGYLGTNMDEIAALSGVSKQTVYKHFSSKEALFVEIVSSMTNTAGDLVHNDIAAAETEAVLADFLIDYAYRQLSVVLTPRLMQLRRLVIGEVPRFPDLARVLYERGPLRAMRSLAATFEILAQRGFLTIGEPMLAAQHFNWLVMSEPLNRTMLMGDDAIPADDELRRTARDGVRVFLAAYGKGK</sequence>
<comment type="caution">
    <text evidence="6">The sequence shown here is derived from an EMBL/GenBank/DDBJ whole genome shotgun (WGS) entry which is preliminary data.</text>
</comment>
<dbReference type="Proteomes" id="UP001156140">
    <property type="component" value="Unassembled WGS sequence"/>
</dbReference>
<dbReference type="InterPro" id="IPR039536">
    <property type="entry name" value="TetR_C_Proteobacteria"/>
</dbReference>
<accession>A0AA41UEM1</accession>
<organism evidence="6 7">
    <name type="scientific">Paradevosia shaoguanensis</name>
    <dbReference type="NCBI Taxonomy" id="1335043"/>
    <lineage>
        <taxon>Bacteria</taxon>
        <taxon>Pseudomonadati</taxon>
        <taxon>Pseudomonadota</taxon>
        <taxon>Alphaproteobacteria</taxon>
        <taxon>Hyphomicrobiales</taxon>
        <taxon>Devosiaceae</taxon>
        <taxon>Paradevosia</taxon>
    </lineage>
</organism>
<keyword evidence="2 4" id="KW-0238">DNA-binding</keyword>
<keyword evidence="1" id="KW-0805">Transcription regulation</keyword>
<evidence type="ECO:0000256" key="4">
    <source>
        <dbReference type="PROSITE-ProRule" id="PRU00335"/>
    </source>
</evidence>
<dbReference type="FunFam" id="1.10.10.60:FF:000141">
    <property type="entry name" value="TetR family transcriptional regulator"/>
    <property type="match status" value="1"/>
</dbReference>
<dbReference type="Pfam" id="PF00440">
    <property type="entry name" value="TetR_N"/>
    <property type="match status" value="1"/>
</dbReference>
<evidence type="ECO:0000256" key="1">
    <source>
        <dbReference type="ARBA" id="ARBA00023015"/>
    </source>
</evidence>
<feature type="DNA-binding region" description="H-T-H motif" evidence="4">
    <location>
        <begin position="37"/>
        <end position="56"/>
    </location>
</feature>
<dbReference type="RefSeq" id="WP_281734795.1">
    <property type="nucleotide sequence ID" value="NZ_JAKETQ010000001.1"/>
</dbReference>
<evidence type="ECO:0000259" key="5">
    <source>
        <dbReference type="PROSITE" id="PS50977"/>
    </source>
</evidence>
<dbReference type="GO" id="GO:0003700">
    <property type="term" value="F:DNA-binding transcription factor activity"/>
    <property type="evidence" value="ECO:0007669"/>
    <property type="project" value="TreeGrafter"/>
</dbReference>
<dbReference type="InterPro" id="IPR050109">
    <property type="entry name" value="HTH-type_TetR-like_transc_reg"/>
</dbReference>
<dbReference type="EMBL" id="JALAZD010000001">
    <property type="protein sequence ID" value="MCI0125621.1"/>
    <property type="molecule type" value="Genomic_DNA"/>
</dbReference>
<evidence type="ECO:0000313" key="7">
    <source>
        <dbReference type="Proteomes" id="UP001156140"/>
    </source>
</evidence>
<dbReference type="PRINTS" id="PR00455">
    <property type="entry name" value="HTHTETR"/>
</dbReference>
<keyword evidence="3" id="KW-0804">Transcription</keyword>
<evidence type="ECO:0000256" key="2">
    <source>
        <dbReference type="ARBA" id="ARBA00023125"/>
    </source>
</evidence>
<protein>
    <submittedName>
        <fullName evidence="6">TetR/AcrR family transcriptional regulator</fullName>
    </submittedName>
</protein>
<dbReference type="SUPFAM" id="SSF46689">
    <property type="entry name" value="Homeodomain-like"/>
    <property type="match status" value="1"/>
</dbReference>
<dbReference type="Pfam" id="PF14246">
    <property type="entry name" value="TetR_C_7"/>
    <property type="match status" value="1"/>
</dbReference>
<reference evidence="6" key="1">
    <citation type="submission" date="2022-03" db="EMBL/GenBank/DDBJ databases">
        <title>The complete genome sequence of a Methyloterrigena soli.</title>
        <authorList>
            <person name="Zi Z."/>
        </authorList>
    </citation>
    <scope>NUCLEOTIDE SEQUENCE</scope>
    <source>
        <strain evidence="6">M48</strain>
    </source>
</reference>
<gene>
    <name evidence="6" type="ORF">ML536_02155</name>
</gene>
<dbReference type="PANTHER" id="PTHR30055">
    <property type="entry name" value="HTH-TYPE TRANSCRIPTIONAL REGULATOR RUTR"/>
    <property type="match status" value="1"/>
</dbReference>
<feature type="domain" description="HTH tetR-type" evidence="5">
    <location>
        <begin position="14"/>
        <end position="74"/>
    </location>
</feature>
<name>A0AA41UEM1_9HYPH</name>
<proteinExistence type="predicted"/>
<dbReference type="Gene3D" id="1.10.357.10">
    <property type="entry name" value="Tetracycline Repressor, domain 2"/>
    <property type="match status" value="1"/>
</dbReference>
<dbReference type="PROSITE" id="PS50977">
    <property type="entry name" value="HTH_TETR_2"/>
    <property type="match status" value="1"/>
</dbReference>
<dbReference type="AlphaFoldDB" id="A0AA41UEM1"/>
<evidence type="ECO:0000313" key="6">
    <source>
        <dbReference type="EMBL" id="MCI0125621.1"/>
    </source>
</evidence>
<dbReference type="PANTHER" id="PTHR30055:SF146">
    <property type="entry name" value="HTH-TYPE TRANSCRIPTIONAL DUAL REGULATOR CECR"/>
    <property type="match status" value="1"/>
</dbReference>
<dbReference type="InterPro" id="IPR001647">
    <property type="entry name" value="HTH_TetR"/>
</dbReference>
<evidence type="ECO:0000256" key="3">
    <source>
        <dbReference type="ARBA" id="ARBA00023163"/>
    </source>
</evidence>